<gene>
    <name evidence="2" type="ORF">R1Y80_22610</name>
</gene>
<dbReference type="InterPro" id="IPR016024">
    <property type="entry name" value="ARM-type_fold"/>
</dbReference>
<sequence length="735" mass="80046">MSSDTKERSGEGGVGAADADASPSHADDLHHPEQPAAETAGDRPQDAWAARRDLWDHTPRAMGFGDRARIDGGVLGGINHGIGGGIFHGAVHVGATHVHYRLGGRANAPSGEIPAATVNAVAESFADPGHTFAELLDRLREERVLVLEGPQSAGRRTAALMLLHRLGATPVHVIARDTSFGELVPEAEGERPGEGRGYLLCDPVTRAERPLREAELLALRDRLAAQDAYAVITVGLKAHMEDVEACGWLPPPPSDVLHAHLRALLGRPDTAEVLTLPLVTEFLSREHQPRETAEFAAVLVRYLAGETELRHVEDFSLLKLEEQVREWFEEDDAALHLREKAFLIAQAAFDEGPYALTAEVSDGLYAHLQRTADSKLQAAVPVFGTHIEKRIRLARARLYEDEEPTEWGPVLQTKAAYRDKRAAFVLLREVWTGHPSARPALVRWLQDLSKDGRPLVRTRAASTAAVLALTDLPSAMALVIEPWASSVLFGPRNVAVSALALAHSIGTPNVPRILDSWCDTATPHLRWVAIRTHGLIGPERPVETLAALRAAARHEEHDAASVPDDRPEEDDAGLATVLAESVELLLLSSAQDQVLAELLRTLHHGRQAFDLAVGGFLGACRRTVSDEPDGRPLLLDRYGQPDHLGTAAAHLTELWRRALGDRFHRAKALETLRRWVLSADRDAQAEHCLALLLPALAEGAQEWRRIDHLLRTMPGEDPTSPPAVAGRLRAALAHP</sequence>
<evidence type="ECO:0008006" key="3">
    <source>
        <dbReference type="Google" id="ProtNLM"/>
    </source>
</evidence>
<proteinExistence type="predicted"/>
<dbReference type="RefSeq" id="WP_128807806.1">
    <property type="nucleotide sequence ID" value="NZ_CP136798.1"/>
</dbReference>
<name>A0AAU8KIK7_9ACTN</name>
<dbReference type="EMBL" id="CP136798">
    <property type="protein sequence ID" value="XCN16241.1"/>
    <property type="molecule type" value="Genomic_DNA"/>
</dbReference>
<organism evidence="2">
    <name type="scientific">Streptomyces sp. JL1001</name>
    <dbReference type="NCBI Taxonomy" id="3078227"/>
    <lineage>
        <taxon>Bacteria</taxon>
        <taxon>Bacillati</taxon>
        <taxon>Actinomycetota</taxon>
        <taxon>Actinomycetes</taxon>
        <taxon>Kitasatosporales</taxon>
        <taxon>Streptomycetaceae</taxon>
        <taxon>Streptomyces</taxon>
    </lineage>
</organism>
<dbReference type="AlphaFoldDB" id="A0AAU8KIK7"/>
<accession>A0AAU8KIK7</accession>
<evidence type="ECO:0000313" key="2">
    <source>
        <dbReference type="EMBL" id="XCN16241.1"/>
    </source>
</evidence>
<protein>
    <recommendedName>
        <fullName evidence="3">ATP-binding protein</fullName>
    </recommendedName>
</protein>
<dbReference type="SUPFAM" id="SSF48371">
    <property type="entry name" value="ARM repeat"/>
    <property type="match status" value="1"/>
</dbReference>
<feature type="compositionally biased region" description="Basic and acidic residues" evidence="1">
    <location>
        <begin position="1"/>
        <end position="10"/>
    </location>
</feature>
<feature type="region of interest" description="Disordered" evidence="1">
    <location>
        <begin position="1"/>
        <end position="47"/>
    </location>
</feature>
<reference evidence="2" key="1">
    <citation type="submission" date="2023-10" db="EMBL/GenBank/DDBJ databases">
        <title>Complete genome sequence of Streptomyces sp. JL1001.</title>
        <authorList>
            <person name="Jiang L."/>
        </authorList>
    </citation>
    <scope>NUCLEOTIDE SEQUENCE</scope>
    <source>
        <strain evidence="2">JL1001</strain>
    </source>
</reference>
<evidence type="ECO:0000256" key="1">
    <source>
        <dbReference type="SAM" id="MobiDB-lite"/>
    </source>
</evidence>